<feature type="region of interest" description="Disordered" evidence="1">
    <location>
        <begin position="42"/>
        <end position="61"/>
    </location>
</feature>
<dbReference type="EMBL" id="JBHSKV010000017">
    <property type="protein sequence ID" value="MFC5135487.1"/>
    <property type="molecule type" value="Genomic_DNA"/>
</dbReference>
<gene>
    <name evidence="2" type="ORF">ACFPJA_12270</name>
</gene>
<dbReference type="RefSeq" id="WP_122106583.1">
    <property type="nucleotide sequence ID" value="NZ_JBHSKV010000017.1"/>
</dbReference>
<evidence type="ECO:0000313" key="2">
    <source>
        <dbReference type="EMBL" id="MFC5135487.1"/>
    </source>
</evidence>
<protein>
    <submittedName>
        <fullName evidence="2">Uncharacterized protein</fullName>
    </submittedName>
</protein>
<reference evidence="2 3" key="1">
    <citation type="journal article" date="2019" name="Int. J. Syst. Evol. Microbiol.">
        <title>The Global Catalogue of Microorganisms (GCM) 10K type strain sequencing project: providing services to taxonomists for standard genome sequencing and annotation.</title>
        <authorList>
            <consortium name="The Broad Institute Genomics Platform"/>
            <consortium name="The Broad Institute Genome Sequencing Center for Infectious Disease"/>
            <person name="Wu L."/>
            <person name="Ma J."/>
        </authorList>
    </citation>
    <scope>NUCLEOTIDE SEQUENCE [LARGE SCALE GENOMIC DNA]</scope>
    <source>
        <strain evidence="2 3">CGMCC 1.16026</strain>
    </source>
</reference>
<accession>A0ABD5QTF9</accession>
<name>A0ABD5QTF9_9EURY</name>
<feature type="compositionally biased region" description="Basic and acidic residues" evidence="1">
    <location>
        <begin position="42"/>
        <end position="51"/>
    </location>
</feature>
<evidence type="ECO:0000313" key="3">
    <source>
        <dbReference type="Proteomes" id="UP001596145"/>
    </source>
</evidence>
<sequence length="61" mass="6921">MSDQRKPKIWIDHYDLNLGVEGGPEETLDDVREHFDELLTEAVDRDPKLGEGDITPQTGVE</sequence>
<comment type="caution">
    <text evidence="2">The sequence shown here is derived from an EMBL/GenBank/DDBJ whole genome shotgun (WGS) entry which is preliminary data.</text>
</comment>
<dbReference type="AlphaFoldDB" id="A0ABD5QTF9"/>
<evidence type="ECO:0000256" key="1">
    <source>
        <dbReference type="SAM" id="MobiDB-lite"/>
    </source>
</evidence>
<dbReference type="Proteomes" id="UP001596145">
    <property type="component" value="Unassembled WGS sequence"/>
</dbReference>
<proteinExistence type="predicted"/>
<keyword evidence="3" id="KW-1185">Reference proteome</keyword>
<organism evidence="2 3">
    <name type="scientific">Halorubrum glutamatedens</name>
    <dbReference type="NCBI Taxonomy" id="2707018"/>
    <lineage>
        <taxon>Archaea</taxon>
        <taxon>Methanobacteriati</taxon>
        <taxon>Methanobacteriota</taxon>
        <taxon>Stenosarchaea group</taxon>
        <taxon>Halobacteria</taxon>
        <taxon>Halobacteriales</taxon>
        <taxon>Haloferacaceae</taxon>
        <taxon>Halorubrum</taxon>
    </lineage>
</organism>